<keyword evidence="2" id="KW-1185">Reference proteome</keyword>
<dbReference type="EMBL" id="CAJHJT010000023">
    <property type="protein sequence ID" value="CAD7000855.1"/>
    <property type="molecule type" value="Genomic_DNA"/>
</dbReference>
<evidence type="ECO:0000313" key="2">
    <source>
        <dbReference type="Proteomes" id="UP000606786"/>
    </source>
</evidence>
<feature type="non-terminal residue" evidence="1">
    <location>
        <position position="1"/>
    </location>
</feature>
<protein>
    <submittedName>
        <fullName evidence="1">(Mediterranean fruit fly) hypothetical protein</fullName>
    </submittedName>
</protein>
<feature type="non-terminal residue" evidence="1">
    <location>
        <position position="74"/>
    </location>
</feature>
<evidence type="ECO:0000313" key="1">
    <source>
        <dbReference type="EMBL" id="CAD7000855.1"/>
    </source>
</evidence>
<proteinExistence type="predicted"/>
<dbReference type="Proteomes" id="UP000606786">
    <property type="component" value="Unassembled WGS sequence"/>
</dbReference>
<comment type="caution">
    <text evidence="1">The sequence shown here is derived from an EMBL/GenBank/DDBJ whole genome shotgun (WGS) entry which is preliminary data.</text>
</comment>
<reference evidence="1" key="1">
    <citation type="submission" date="2020-11" db="EMBL/GenBank/DDBJ databases">
        <authorList>
            <person name="Whitehead M."/>
        </authorList>
    </citation>
    <scope>NUCLEOTIDE SEQUENCE</scope>
    <source>
        <strain evidence="1">EGII</strain>
    </source>
</reference>
<gene>
    <name evidence="1" type="ORF">CCAP1982_LOCUS9329</name>
</gene>
<accession>A0A811USE1</accession>
<dbReference type="AlphaFoldDB" id="A0A811USE1"/>
<organism evidence="1 2">
    <name type="scientific">Ceratitis capitata</name>
    <name type="common">Mediterranean fruit fly</name>
    <name type="synonym">Tephritis capitata</name>
    <dbReference type="NCBI Taxonomy" id="7213"/>
    <lineage>
        <taxon>Eukaryota</taxon>
        <taxon>Metazoa</taxon>
        <taxon>Ecdysozoa</taxon>
        <taxon>Arthropoda</taxon>
        <taxon>Hexapoda</taxon>
        <taxon>Insecta</taxon>
        <taxon>Pterygota</taxon>
        <taxon>Neoptera</taxon>
        <taxon>Endopterygota</taxon>
        <taxon>Diptera</taxon>
        <taxon>Brachycera</taxon>
        <taxon>Muscomorpha</taxon>
        <taxon>Tephritoidea</taxon>
        <taxon>Tephritidae</taxon>
        <taxon>Ceratitis</taxon>
        <taxon>Ceratitis</taxon>
    </lineage>
</organism>
<sequence length="74" mass="9133">EIYKKHRLVEFPPQTDGVPNQKLFVRKAEIHIRIERVYKGRTYYKKRKQLRCDERKTKLKLWIFKVVDNNSTEK</sequence>
<name>A0A811USE1_CERCA</name>